<evidence type="ECO:0000313" key="3">
    <source>
        <dbReference type="Proteomes" id="UP000279384"/>
    </source>
</evidence>
<gene>
    <name evidence="2" type="ORF">C8E02_1416</name>
</gene>
<evidence type="ECO:0000313" key="2">
    <source>
        <dbReference type="EMBL" id="RKQ60072.1"/>
    </source>
</evidence>
<organism evidence="2 3">
    <name type="scientific">Vogesella indigofera</name>
    <name type="common">Pseudomonas indigofera</name>
    <dbReference type="NCBI Taxonomy" id="45465"/>
    <lineage>
        <taxon>Bacteria</taxon>
        <taxon>Pseudomonadati</taxon>
        <taxon>Pseudomonadota</taxon>
        <taxon>Betaproteobacteria</taxon>
        <taxon>Neisseriales</taxon>
        <taxon>Chromobacteriaceae</taxon>
        <taxon>Vogesella</taxon>
    </lineage>
</organism>
<accession>A0A495BG40</accession>
<reference evidence="2 3" key="1">
    <citation type="submission" date="2018-10" db="EMBL/GenBank/DDBJ databases">
        <title>Genomic Encyclopedia of Type Strains, Phase IV (KMG-IV): sequencing the most valuable type-strain genomes for metagenomic binning, comparative biology and taxonomic classification.</title>
        <authorList>
            <person name="Goeker M."/>
        </authorList>
    </citation>
    <scope>NUCLEOTIDE SEQUENCE [LARGE SCALE GENOMIC DNA]</scope>
    <source>
        <strain evidence="2 3">DSM 3303</strain>
    </source>
</reference>
<dbReference type="InterPro" id="IPR009998">
    <property type="entry name" value="YfaZ"/>
</dbReference>
<proteinExistence type="predicted"/>
<evidence type="ECO:0000256" key="1">
    <source>
        <dbReference type="SAM" id="SignalP"/>
    </source>
</evidence>
<name>A0A495BG40_VOGIN</name>
<comment type="caution">
    <text evidence="2">The sequence shown here is derived from an EMBL/GenBank/DDBJ whole genome shotgun (WGS) entry which is preliminary data.</text>
</comment>
<dbReference type="AlphaFoldDB" id="A0A495BG40"/>
<dbReference type="Proteomes" id="UP000279384">
    <property type="component" value="Unassembled WGS sequence"/>
</dbReference>
<keyword evidence="1" id="KW-0732">Signal</keyword>
<feature type="chain" id="PRO_5019845353" evidence="1">
    <location>
        <begin position="20"/>
        <end position="182"/>
    </location>
</feature>
<dbReference type="Pfam" id="PF07437">
    <property type="entry name" value="YfaZ"/>
    <property type="match status" value="1"/>
</dbReference>
<feature type="signal peptide" evidence="1">
    <location>
        <begin position="1"/>
        <end position="19"/>
    </location>
</feature>
<dbReference type="EMBL" id="RBID01000013">
    <property type="protein sequence ID" value="RKQ60072.1"/>
    <property type="molecule type" value="Genomic_DNA"/>
</dbReference>
<protein>
    <submittedName>
        <fullName evidence="2">YfaZ</fullName>
    </submittedName>
</protein>
<sequence length="182" mass="18831">MLKPVLLALAACLPLSAVAGDTTLARGSDYDFLTRMPTGLGPGISIDHIVARKATPQGDKPQASAVGVLFGLPVPALLRLDLGGKLAYLESDGYASAAMVGGRLTIDLPASTELFAQGFYAPSSAASGSVKSVSDSMVGLRWSPLKLVGVEAGYRVFEVKRNDSQRDRSIADGAYAGVSVAF</sequence>
<dbReference type="RefSeq" id="WP_047965947.1">
    <property type="nucleotide sequence ID" value="NZ_JAQQKZ010000002.1"/>
</dbReference>